<protein>
    <submittedName>
        <fullName evidence="1">Uncharacterized protein</fullName>
    </submittedName>
</protein>
<dbReference type="Proteomes" id="UP000722050">
    <property type="component" value="Unassembled WGS sequence"/>
</dbReference>
<organism evidence="1 2">
    <name type="scientific">Mogibacterium diversum</name>
    <dbReference type="NCBI Taxonomy" id="114527"/>
    <lineage>
        <taxon>Bacteria</taxon>
        <taxon>Bacillati</taxon>
        <taxon>Bacillota</taxon>
        <taxon>Clostridia</taxon>
        <taxon>Peptostreptococcales</taxon>
        <taxon>Anaerovoracaceae</taxon>
        <taxon>Mogibacterium</taxon>
    </lineage>
</organism>
<gene>
    <name evidence="1" type="ORF">HXM71_07250</name>
</gene>
<dbReference type="AlphaFoldDB" id="A0A930EG52"/>
<dbReference type="InterPro" id="IPR047708">
    <property type="entry name" value="CD1871A-like"/>
</dbReference>
<evidence type="ECO:0000313" key="2">
    <source>
        <dbReference type="Proteomes" id="UP000722050"/>
    </source>
</evidence>
<sequence>MSKKYKRLIPAALIVAGIVMLIIGASRGEIMTVFSKAATVCLECIGIG</sequence>
<dbReference type="NCBIfam" id="NF040920">
    <property type="entry name" value="CD1871A_fam"/>
    <property type="match status" value="1"/>
</dbReference>
<evidence type="ECO:0000313" key="1">
    <source>
        <dbReference type="EMBL" id="MBF1352890.1"/>
    </source>
</evidence>
<dbReference type="EMBL" id="JABZQH010000320">
    <property type="protein sequence ID" value="MBF1352890.1"/>
    <property type="molecule type" value="Genomic_DNA"/>
</dbReference>
<name>A0A930EG52_9FIRM</name>
<comment type="caution">
    <text evidence="1">The sequence shown here is derived from an EMBL/GenBank/DDBJ whole genome shotgun (WGS) entry which is preliminary data.</text>
</comment>
<reference evidence="1" key="1">
    <citation type="submission" date="2020-04" db="EMBL/GenBank/DDBJ databases">
        <title>Deep metagenomics examines the oral microbiome during advanced dental caries in children, revealing novel taxa and co-occurrences with host molecules.</title>
        <authorList>
            <person name="Baker J.L."/>
            <person name="Morton J.T."/>
            <person name="Dinis M."/>
            <person name="Alvarez R."/>
            <person name="Tran N.C."/>
            <person name="Knight R."/>
            <person name="Edlund A."/>
        </authorList>
    </citation>
    <scope>NUCLEOTIDE SEQUENCE</scope>
    <source>
        <strain evidence="1">JCVI_24_bin.8</strain>
    </source>
</reference>
<proteinExistence type="predicted"/>
<accession>A0A930EG52</accession>
<dbReference type="RefSeq" id="WP_273450835.1">
    <property type="nucleotide sequence ID" value="NZ_CAUSVY010000002.1"/>
</dbReference>